<evidence type="ECO:0000256" key="3">
    <source>
        <dbReference type="ARBA" id="ARBA00015716"/>
    </source>
</evidence>
<evidence type="ECO:0000313" key="6">
    <source>
        <dbReference type="EMBL" id="SFN27838.1"/>
    </source>
</evidence>
<dbReference type="PANTHER" id="PTHR38099:SF1">
    <property type="entry name" value="LARGE RIBOSOMAL RNA SUBUNIT ACCUMULATION PROTEIN YCED"/>
    <property type="match status" value="1"/>
</dbReference>
<keyword evidence="4" id="KW-0690">Ribosome biogenesis</keyword>
<dbReference type="GO" id="GO:0005829">
    <property type="term" value="C:cytosol"/>
    <property type="evidence" value="ECO:0007669"/>
    <property type="project" value="TreeGrafter"/>
</dbReference>
<dbReference type="AlphaFoldDB" id="A0A1I4XPL2"/>
<protein>
    <recommendedName>
        <fullName evidence="3">Large ribosomal RNA subunit accumulation protein YceD</fullName>
    </recommendedName>
    <alternativeName>
        <fullName evidence="5">23S rRNA accumulation protein YceD</fullName>
    </alternativeName>
</protein>
<dbReference type="InterPro" id="IPR039255">
    <property type="entry name" value="YceD_bac"/>
</dbReference>
<sequence length="165" mass="18082">MSAQLFMDPLDFARNGGTHHGKIALSGLERLQDYLTDNSGEVQYAVTGALNRNAKPMLQIVVRGLISLCCQRCLGKYPHALDLQADLLLARDENELARLDEDESVDCILATANMDVLALIEDEIILSLPLSPRHGESECSIDRPDSDTAKEKPIFAALAALKNLH</sequence>
<dbReference type="PANTHER" id="PTHR38099">
    <property type="entry name" value="LARGE RIBOSOMAL RNA SUBUNIT ACCUMULATION PROTEIN YCED"/>
    <property type="match status" value="1"/>
</dbReference>
<dbReference type="GO" id="GO:0042254">
    <property type="term" value="P:ribosome biogenesis"/>
    <property type="evidence" value="ECO:0007669"/>
    <property type="project" value="UniProtKB-KW"/>
</dbReference>
<comment type="function">
    <text evidence="1">Plays a role in synthesis, processing and/or stability of 23S rRNA.</text>
</comment>
<dbReference type="Proteomes" id="UP000183107">
    <property type="component" value="Unassembled WGS sequence"/>
</dbReference>
<dbReference type="EMBL" id="FOVJ01000001">
    <property type="protein sequence ID" value="SFN27838.1"/>
    <property type="molecule type" value="Genomic_DNA"/>
</dbReference>
<dbReference type="InterPro" id="IPR003772">
    <property type="entry name" value="YceD"/>
</dbReference>
<evidence type="ECO:0000256" key="1">
    <source>
        <dbReference type="ARBA" id="ARBA00002868"/>
    </source>
</evidence>
<name>A0A1I4XPL2_9PROT</name>
<comment type="similarity">
    <text evidence="2">Belongs to the DUF177 domain family.</text>
</comment>
<reference evidence="7" key="1">
    <citation type="submission" date="2016-10" db="EMBL/GenBank/DDBJ databases">
        <authorList>
            <person name="Varghese N."/>
        </authorList>
    </citation>
    <scope>NUCLEOTIDE SEQUENCE [LARGE SCALE GENOMIC DNA]</scope>
    <source>
        <strain evidence="7">Nsp8</strain>
    </source>
</reference>
<evidence type="ECO:0000256" key="2">
    <source>
        <dbReference type="ARBA" id="ARBA00010740"/>
    </source>
</evidence>
<evidence type="ECO:0000256" key="4">
    <source>
        <dbReference type="ARBA" id="ARBA00022517"/>
    </source>
</evidence>
<organism evidence="6 7">
    <name type="scientific">Nitrosospira briensis</name>
    <dbReference type="NCBI Taxonomy" id="35799"/>
    <lineage>
        <taxon>Bacteria</taxon>
        <taxon>Pseudomonadati</taxon>
        <taxon>Pseudomonadota</taxon>
        <taxon>Betaproteobacteria</taxon>
        <taxon>Nitrosomonadales</taxon>
        <taxon>Nitrosomonadaceae</taxon>
        <taxon>Nitrosospira</taxon>
    </lineage>
</organism>
<dbReference type="OrthoDB" id="5297600at2"/>
<evidence type="ECO:0000313" key="7">
    <source>
        <dbReference type="Proteomes" id="UP000183107"/>
    </source>
</evidence>
<keyword evidence="7" id="KW-1185">Reference proteome</keyword>
<gene>
    <name evidence="6" type="ORF">SAMN05216386_0242</name>
</gene>
<proteinExistence type="inferred from homology"/>
<accession>A0A1I4XPL2</accession>
<evidence type="ECO:0000256" key="5">
    <source>
        <dbReference type="ARBA" id="ARBA00031841"/>
    </source>
</evidence>
<dbReference type="Pfam" id="PF02620">
    <property type="entry name" value="YceD"/>
    <property type="match status" value="1"/>
</dbReference>